<dbReference type="OrthoDB" id="5314997at2759"/>
<gene>
    <name evidence="1" type="ORF">AC579_9370</name>
</gene>
<accession>A0A139I5H0</accession>
<name>A0A139I5H0_9PEZI</name>
<evidence type="ECO:0000313" key="1">
    <source>
        <dbReference type="EMBL" id="KXT09990.1"/>
    </source>
</evidence>
<dbReference type="EMBL" id="LFZO01000293">
    <property type="protein sequence ID" value="KXT09990.1"/>
    <property type="molecule type" value="Genomic_DNA"/>
</dbReference>
<comment type="caution">
    <text evidence="1">The sequence shown here is derived from an EMBL/GenBank/DDBJ whole genome shotgun (WGS) entry which is preliminary data.</text>
</comment>
<dbReference type="Proteomes" id="UP000073492">
    <property type="component" value="Unassembled WGS sequence"/>
</dbReference>
<protein>
    <submittedName>
        <fullName evidence="1">Uncharacterized protein</fullName>
    </submittedName>
</protein>
<sequence length="327" mass="36783">MIMVVVCQKQFAADQQVLLSQSAMVWSPFVFDSTRNRRRLNMKSGNDLTAINSTTNDDTFNFFGLPREVRDLIYDHLTLEGPIYVAIWLIHLPHASAYVLNAPRPSLLQASSNLCAEYLQQVEENTSLRIVGPTTDGAIAALLTKVIRPFSEIIERCDIFMPITCHDCRNRDDHDSRGRVEQDTDSDAGSDYGGGSGFCGAYDLLSFYTTLLATKFLPNFRKLHTIHLRIGMVLSDGQRATGFDWPQSPHSDEFVAELRKLVLLPVVESLDIVICREWADYGDYCQNVGKNIPQTFSRWTRGCGWLGEQEVESNSVLKAQDSVLDGY</sequence>
<dbReference type="AlphaFoldDB" id="A0A139I5H0"/>
<proteinExistence type="predicted"/>
<keyword evidence="2" id="KW-1185">Reference proteome</keyword>
<reference evidence="1 2" key="1">
    <citation type="submission" date="2015-07" db="EMBL/GenBank/DDBJ databases">
        <title>Comparative genomics of the Sigatoka disease complex on banana suggests a link between parallel evolutionary changes in Pseudocercospora fijiensis and Pseudocercospora eumusae and increased virulence on the banana host.</title>
        <authorList>
            <person name="Chang T.-C."/>
            <person name="Salvucci A."/>
            <person name="Crous P.W."/>
            <person name="Stergiopoulos I."/>
        </authorList>
    </citation>
    <scope>NUCLEOTIDE SEQUENCE [LARGE SCALE GENOMIC DNA]</scope>
    <source>
        <strain evidence="1 2">CBS 116634</strain>
    </source>
</reference>
<evidence type="ECO:0000313" key="2">
    <source>
        <dbReference type="Proteomes" id="UP000073492"/>
    </source>
</evidence>
<organism evidence="1 2">
    <name type="scientific">Pseudocercospora musae</name>
    <dbReference type="NCBI Taxonomy" id="113226"/>
    <lineage>
        <taxon>Eukaryota</taxon>
        <taxon>Fungi</taxon>
        <taxon>Dikarya</taxon>
        <taxon>Ascomycota</taxon>
        <taxon>Pezizomycotina</taxon>
        <taxon>Dothideomycetes</taxon>
        <taxon>Dothideomycetidae</taxon>
        <taxon>Mycosphaerellales</taxon>
        <taxon>Mycosphaerellaceae</taxon>
        <taxon>Pseudocercospora</taxon>
    </lineage>
</organism>